<protein>
    <submittedName>
        <fullName evidence="1">Uncharacterized protein</fullName>
    </submittedName>
</protein>
<dbReference type="Proteomes" id="UP000215914">
    <property type="component" value="Unassembled WGS sequence"/>
</dbReference>
<sequence>MRAATAGECPDDEIFRSVTVIDICVRCREDDEVQICSCGLKEEGGGWLQWGRSGG</sequence>
<reference evidence="1" key="1">
    <citation type="journal article" date="2017" name="Nature">
        <title>The sunflower genome provides insights into oil metabolism, flowering and Asterid evolution.</title>
        <authorList>
            <person name="Badouin H."/>
            <person name="Gouzy J."/>
            <person name="Grassa C.J."/>
            <person name="Murat F."/>
            <person name="Staton S.E."/>
            <person name="Cottret L."/>
            <person name="Lelandais-Briere C."/>
            <person name="Owens G.L."/>
            <person name="Carrere S."/>
            <person name="Mayjonade B."/>
            <person name="Legrand L."/>
            <person name="Gill N."/>
            <person name="Kane N.C."/>
            <person name="Bowers J.E."/>
            <person name="Hubner S."/>
            <person name="Bellec A."/>
            <person name="Berard A."/>
            <person name="Berges H."/>
            <person name="Blanchet N."/>
            <person name="Boniface M.C."/>
            <person name="Brunel D."/>
            <person name="Catrice O."/>
            <person name="Chaidir N."/>
            <person name="Claudel C."/>
            <person name="Donnadieu C."/>
            <person name="Faraut T."/>
            <person name="Fievet G."/>
            <person name="Helmstetter N."/>
            <person name="King M."/>
            <person name="Knapp S.J."/>
            <person name="Lai Z."/>
            <person name="Le Paslier M.C."/>
            <person name="Lippi Y."/>
            <person name="Lorenzon L."/>
            <person name="Mandel J.R."/>
            <person name="Marage G."/>
            <person name="Marchand G."/>
            <person name="Marquand E."/>
            <person name="Bret-Mestries E."/>
            <person name="Morien E."/>
            <person name="Nambeesan S."/>
            <person name="Nguyen T."/>
            <person name="Pegot-Espagnet P."/>
            <person name="Pouilly N."/>
            <person name="Raftis F."/>
            <person name="Sallet E."/>
            <person name="Schiex T."/>
            <person name="Thomas J."/>
            <person name="Vandecasteele C."/>
            <person name="Vares D."/>
            <person name="Vear F."/>
            <person name="Vautrin S."/>
            <person name="Crespi M."/>
            <person name="Mangin B."/>
            <person name="Burke J.M."/>
            <person name="Salse J."/>
            <person name="Munos S."/>
            <person name="Vincourt P."/>
            <person name="Rieseberg L.H."/>
            <person name="Langlade N.B."/>
        </authorList>
    </citation>
    <scope>NUCLEOTIDE SEQUENCE</scope>
    <source>
        <tissue evidence="1">Leaves</tissue>
    </source>
</reference>
<dbReference type="AlphaFoldDB" id="A0A9K3N9M6"/>
<dbReference type="Gramene" id="mRNA:HanXRQr2_Chr09g0407041">
    <property type="protein sequence ID" value="mRNA:HanXRQr2_Chr09g0407041"/>
    <property type="gene ID" value="HanXRQr2_Chr09g0407041"/>
</dbReference>
<organism evidence="1 2">
    <name type="scientific">Helianthus annuus</name>
    <name type="common">Common sunflower</name>
    <dbReference type="NCBI Taxonomy" id="4232"/>
    <lineage>
        <taxon>Eukaryota</taxon>
        <taxon>Viridiplantae</taxon>
        <taxon>Streptophyta</taxon>
        <taxon>Embryophyta</taxon>
        <taxon>Tracheophyta</taxon>
        <taxon>Spermatophyta</taxon>
        <taxon>Magnoliopsida</taxon>
        <taxon>eudicotyledons</taxon>
        <taxon>Gunneridae</taxon>
        <taxon>Pentapetalae</taxon>
        <taxon>asterids</taxon>
        <taxon>campanulids</taxon>
        <taxon>Asterales</taxon>
        <taxon>Asteraceae</taxon>
        <taxon>Asteroideae</taxon>
        <taxon>Heliantheae alliance</taxon>
        <taxon>Heliantheae</taxon>
        <taxon>Helianthus</taxon>
    </lineage>
</organism>
<comment type="caution">
    <text evidence="1">The sequence shown here is derived from an EMBL/GenBank/DDBJ whole genome shotgun (WGS) entry which is preliminary data.</text>
</comment>
<proteinExistence type="predicted"/>
<gene>
    <name evidence="1" type="ORF">HanXRQr2_Chr09g0407041</name>
</gene>
<evidence type="ECO:0000313" key="1">
    <source>
        <dbReference type="EMBL" id="KAF5792532.1"/>
    </source>
</evidence>
<reference evidence="1" key="2">
    <citation type="submission" date="2020-06" db="EMBL/GenBank/DDBJ databases">
        <title>Helianthus annuus Genome sequencing and assembly Release 2.</title>
        <authorList>
            <person name="Gouzy J."/>
            <person name="Langlade N."/>
            <person name="Munos S."/>
        </authorList>
    </citation>
    <scope>NUCLEOTIDE SEQUENCE</scope>
    <source>
        <tissue evidence="1">Leaves</tissue>
    </source>
</reference>
<name>A0A9K3N9M6_HELAN</name>
<dbReference type="EMBL" id="MNCJ02000324">
    <property type="protein sequence ID" value="KAF5792532.1"/>
    <property type="molecule type" value="Genomic_DNA"/>
</dbReference>
<accession>A0A9K3N9M6</accession>
<keyword evidence="2" id="KW-1185">Reference proteome</keyword>
<evidence type="ECO:0000313" key="2">
    <source>
        <dbReference type="Proteomes" id="UP000215914"/>
    </source>
</evidence>